<dbReference type="EMBL" id="HACG01003944">
    <property type="protein sequence ID" value="CEK50809.1"/>
    <property type="molecule type" value="Transcribed_RNA"/>
</dbReference>
<feature type="non-terminal residue" evidence="2">
    <location>
        <position position="1"/>
    </location>
</feature>
<name>A0A0B6Y3V0_9EUPU</name>
<dbReference type="AlphaFoldDB" id="A0A0B6Y3V0"/>
<gene>
    <name evidence="2" type="primary">ORF11728</name>
</gene>
<reference evidence="2" key="1">
    <citation type="submission" date="2014-12" db="EMBL/GenBank/DDBJ databases">
        <title>Insight into the proteome of Arion vulgaris.</title>
        <authorList>
            <person name="Aradska J."/>
            <person name="Bulat T."/>
            <person name="Smidak R."/>
            <person name="Sarate P."/>
            <person name="Gangsoo J."/>
            <person name="Sialana F."/>
            <person name="Bilban M."/>
            <person name="Lubec G."/>
        </authorList>
    </citation>
    <scope>NUCLEOTIDE SEQUENCE</scope>
    <source>
        <tissue evidence="2">Skin</tissue>
    </source>
</reference>
<feature type="non-terminal residue" evidence="2">
    <location>
        <position position="118"/>
    </location>
</feature>
<evidence type="ECO:0000256" key="1">
    <source>
        <dbReference type="SAM" id="MobiDB-lite"/>
    </source>
</evidence>
<accession>A0A0B6Y3V0</accession>
<protein>
    <submittedName>
        <fullName evidence="2">Uncharacterized protein</fullName>
    </submittedName>
</protein>
<proteinExistence type="predicted"/>
<sequence>ALYSQIEEIDKEKVSSTASKCQPQEIISQDVELPSVPHDFQGNSIKTTSEKRTSLLSPDKDSETSCIQLTNNRLSPNVDSSGHIQITRVVGSGRARATKELDVSPHRLLTRRSNSPNG</sequence>
<feature type="compositionally biased region" description="Basic and acidic residues" evidence="1">
    <location>
        <begin position="48"/>
        <end position="63"/>
    </location>
</feature>
<feature type="region of interest" description="Disordered" evidence="1">
    <location>
        <begin position="34"/>
        <end position="64"/>
    </location>
</feature>
<feature type="region of interest" description="Disordered" evidence="1">
    <location>
        <begin position="97"/>
        <end position="118"/>
    </location>
</feature>
<evidence type="ECO:0000313" key="2">
    <source>
        <dbReference type="EMBL" id="CEK50809.1"/>
    </source>
</evidence>
<organism evidence="2">
    <name type="scientific">Arion vulgaris</name>
    <dbReference type="NCBI Taxonomy" id="1028688"/>
    <lineage>
        <taxon>Eukaryota</taxon>
        <taxon>Metazoa</taxon>
        <taxon>Spiralia</taxon>
        <taxon>Lophotrochozoa</taxon>
        <taxon>Mollusca</taxon>
        <taxon>Gastropoda</taxon>
        <taxon>Heterobranchia</taxon>
        <taxon>Euthyneura</taxon>
        <taxon>Panpulmonata</taxon>
        <taxon>Eupulmonata</taxon>
        <taxon>Stylommatophora</taxon>
        <taxon>Helicina</taxon>
        <taxon>Arionoidea</taxon>
        <taxon>Arionidae</taxon>
        <taxon>Arion</taxon>
    </lineage>
</organism>